<dbReference type="eggNOG" id="arCOG06192">
    <property type="taxonomic scope" value="Archaea"/>
</dbReference>
<accession>Q0W2L1</accession>
<keyword evidence="5" id="KW-1185">Reference proteome</keyword>
<reference evidence="4 5" key="1">
    <citation type="journal article" date="2006" name="Science">
        <title>Genome of rice cluster I archaea -- the key methane producers in the rice rhizosphere.</title>
        <authorList>
            <person name="Erkel C."/>
            <person name="Kube M."/>
            <person name="Reinhardt R."/>
            <person name="Liesack W."/>
        </authorList>
    </citation>
    <scope>NUCLEOTIDE SEQUENCE [LARGE SCALE GENOMIC DNA]</scope>
    <source>
        <strain evidence="5">DSM 22066 / NBRC 105507 / MRE50</strain>
    </source>
</reference>
<dbReference type="OrthoDB" id="387706at2157"/>
<evidence type="ECO:0000259" key="3">
    <source>
        <dbReference type="PROSITE" id="PS51832"/>
    </source>
</evidence>
<dbReference type="InterPro" id="IPR000160">
    <property type="entry name" value="GGDEF_dom"/>
</dbReference>
<proteinExistence type="predicted"/>
<dbReference type="Proteomes" id="UP000000663">
    <property type="component" value="Chromosome"/>
</dbReference>
<dbReference type="PANTHER" id="PTHR45228:SF1">
    <property type="entry name" value="CYCLIC DI-GMP PHOSPHODIESTERASE TM_0186"/>
    <property type="match status" value="1"/>
</dbReference>
<dbReference type="InterPro" id="IPR000014">
    <property type="entry name" value="PAS"/>
</dbReference>
<organism evidence="4 5">
    <name type="scientific">Methanocella arvoryzae (strain DSM 22066 / NBRC 105507 / MRE50)</name>
    <dbReference type="NCBI Taxonomy" id="351160"/>
    <lineage>
        <taxon>Archaea</taxon>
        <taxon>Methanobacteriati</taxon>
        <taxon>Methanobacteriota</taxon>
        <taxon>Stenosarchaea group</taxon>
        <taxon>Methanomicrobia</taxon>
        <taxon>Methanocellales</taxon>
        <taxon>Methanocellaceae</taxon>
        <taxon>Methanocella</taxon>
    </lineage>
</organism>
<feature type="domain" description="GGDEF" evidence="2">
    <location>
        <begin position="500"/>
        <end position="629"/>
    </location>
</feature>
<feature type="domain" description="HD-GYP" evidence="3">
    <location>
        <begin position="622"/>
        <end position="810"/>
    </location>
</feature>
<dbReference type="eggNOG" id="arCOG06721">
    <property type="taxonomic scope" value="Archaea"/>
</dbReference>
<dbReference type="InterPro" id="IPR000700">
    <property type="entry name" value="PAS-assoc_C"/>
</dbReference>
<dbReference type="InterPro" id="IPR037522">
    <property type="entry name" value="HD_GYP_dom"/>
</dbReference>
<dbReference type="SMART" id="SM00471">
    <property type="entry name" value="HDc"/>
    <property type="match status" value="1"/>
</dbReference>
<dbReference type="EMBL" id="AM114193">
    <property type="protein sequence ID" value="CAJ37382.1"/>
    <property type="molecule type" value="Genomic_DNA"/>
</dbReference>
<evidence type="ECO:0000313" key="5">
    <source>
        <dbReference type="Proteomes" id="UP000000663"/>
    </source>
</evidence>
<dbReference type="Pfam" id="PF13426">
    <property type="entry name" value="PAS_9"/>
    <property type="match status" value="1"/>
</dbReference>
<dbReference type="InterPro" id="IPR052020">
    <property type="entry name" value="Cyclic_di-GMP/3'3'-cGAMP_PDE"/>
</dbReference>
<dbReference type="Gene3D" id="1.10.3210.10">
    <property type="entry name" value="Hypothetical protein af1432"/>
    <property type="match status" value="1"/>
</dbReference>
<dbReference type="SUPFAM" id="SSF55785">
    <property type="entry name" value="PYP-like sensor domain (PAS domain)"/>
    <property type="match status" value="1"/>
</dbReference>
<dbReference type="NCBIfam" id="TIGR00254">
    <property type="entry name" value="GGDEF"/>
    <property type="match status" value="1"/>
</dbReference>
<gene>
    <name evidence="4" type="ORF">RCIX2274</name>
</gene>
<dbReference type="InterPro" id="IPR003607">
    <property type="entry name" value="HD/PDEase_dom"/>
</dbReference>
<dbReference type="RefSeq" id="WP_012035199.1">
    <property type="nucleotide sequence ID" value="NC_009464.1"/>
</dbReference>
<dbReference type="AlphaFoldDB" id="Q0W2L1"/>
<dbReference type="PROSITE" id="PS51832">
    <property type="entry name" value="HD_GYP"/>
    <property type="match status" value="1"/>
</dbReference>
<dbReference type="Pfam" id="PF13487">
    <property type="entry name" value="HD_5"/>
    <property type="match status" value="1"/>
</dbReference>
<dbReference type="SMART" id="SM00267">
    <property type="entry name" value="GGDEF"/>
    <property type="match status" value="1"/>
</dbReference>
<dbReference type="CDD" id="cd00077">
    <property type="entry name" value="HDc"/>
    <property type="match status" value="1"/>
</dbReference>
<name>Q0W2L1_METAR</name>
<dbReference type="PROSITE" id="PS50113">
    <property type="entry name" value="PAC"/>
    <property type="match status" value="1"/>
</dbReference>
<dbReference type="CDD" id="cd01949">
    <property type="entry name" value="GGDEF"/>
    <property type="match status" value="1"/>
</dbReference>
<sequence>MAGINGDVLLLTGDGAEVAAIGEALALAGLDYRHAVDVASACFLAADTAFDAVLLGSDQSVSAAIAFLKNSGTQVPVIVMSGTERCDMPVEAIKYVLSGALVQVAGLQCPGSGAIAAILETISRNRTRNLGARLQDEVNKLSYIADTFPECLLMIDRAGTIVYANRACYETYEYSNGALKSCNISGLLAGEADFTKLKELLRVTRSGGSNTELATISRRGQKRLSLAVITPRSDDAGAIFAYVILLQDITDSRYAETRMERLISALTSPEAGLSSLDFRDLITDPEIQVMQDTLAAAMGVSAVIVTPGGTPLNQRSNVTSLCSSLARPGTVSAQICGKCITDLAGRADAGQQARCTCPCTGMTEVAIPLVVNGKPAAFWIVGQVSLGEPAREKLQDLLTDQGISPADVRNLIAGVHRMTEHQLNQIVATFSMVADKVTRLAIQNFRQGKYINERNTTLEELQRSERRLQEMSYRDGLTGLHNRAYFEQELGRLESASSAFPVSIVAADVDGLKLINDTLGHTAGDQHLKVAGNMISAVFSASGDVCRTGGDEFCILLPGCGEAAAGKMLELLREEIRRYNERQPGPPLSISTGIAAINPGESLYDAYKRADRLMYEHKLKRDDYARSKSIDMILLSLSERDYMDHGHTRVLTVIVDAMASELGLGEDARANLKLLARLHDLGKIGVPDEIVMKPAKLDEHEWVLMRSHVEIGANIASRSLHMNHIAPLIRHHHERYDGTGYPSGLSGSQIPLECRIMAIADSYDAMIADRPYRKGLSHECALEEILRNAGTQFDPEIVKVFAGIVRSGRL</sequence>
<dbReference type="PANTHER" id="PTHR45228">
    <property type="entry name" value="CYCLIC DI-GMP PHOSPHODIESTERASE TM_0186-RELATED"/>
    <property type="match status" value="1"/>
</dbReference>
<dbReference type="STRING" id="351160.RCIX2274"/>
<dbReference type="Pfam" id="PF00990">
    <property type="entry name" value="GGDEF"/>
    <property type="match status" value="1"/>
</dbReference>
<dbReference type="InterPro" id="IPR035965">
    <property type="entry name" value="PAS-like_dom_sf"/>
</dbReference>
<feature type="domain" description="PAC" evidence="1">
    <location>
        <begin position="209"/>
        <end position="261"/>
    </location>
</feature>
<dbReference type="CDD" id="cd00130">
    <property type="entry name" value="PAS"/>
    <property type="match status" value="1"/>
</dbReference>
<dbReference type="InterPro" id="IPR018771">
    <property type="entry name" value="PocR_dom"/>
</dbReference>
<dbReference type="KEGG" id="rci:RCIX2274"/>
<dbReference type="GeneID" id="25397271"/>
<dbReference type="Gene3D" id="3.30.450.20">
    <property type="entry name" value="PAS domain"/>
    <property type="match status" value="1"/>
</dbReference>
<dbReference type="Gene3D" id="3.30.70.270">
    <property type="match status" value="1"/>
</dbReference>
<evidence type="ECO:0000259" key="1">
    <source>
        <dbReference type="PROSITE" id="PS50113"/>
    </source>
</evidence>
<dbReference type="Pfam" id="PF10114">
    <property type="entry name" value="PocR"/>
    <property type="match status" value="1"/>
</dbReference>
<evidence type="ECO:0000259" key="2">
    <source>
        <dbReference type="PROSITE" id="PS50887"/>
    </source>
</evidence>
<dbReference type="PROSITE" id="PS50887">
    <property type="entry name" value="GGDEF"/>
    <property type="match status" value="1"/>
</dbReference>
<dbReference type="NCBIfam" id="TIGR00229">
    <property type="entry name" value="sensory_box"/>
    <property type="match status" value="1"/>
</dbReference>
<dbReference type="InterPro" id="IPR029787">
    <property type="entry name" value="Nucleotide_cyclase"/>
</dbReference>
<dbReference type="SUPFAM" id="SSF109604">
    <property type="entry name" value="HD-domain/PDEase-like"/>
    <property type="match status" value="1"/>
</dbReference>
<evidence type="ECO:0000313" key="4">
    <source>
        <dbReference type="EMBL" id="CAJ37382.1"/>
    </source>
</evidence>
<protein>
    <submittedName>
        <fullName evidence="4">Signal transduction protein</fullName>
    </submittedName>
</protein>
<dbReference type="SUPFAM" id="SSF55073">
    <property type="entry name" value="Nucleotide cyclase"/>
    <property type="match status" value="1"/>
</dbReference>
<dbReference type="InterPro" id="IPR043128">
    <property type="entry name" value="Rev_trsase/Diguanyl_cyclase"/>
</dbReference>